<dbReference type="SUPFAM" id="SSF50044">
    <property type="entry name" value="SH3-domain"/>
    <property type="match status" value="1"/>
</dbReference>
<accession>A0AAV9Z8M0</accession>
<dbReference type="GO" id="GO:0005634">
    <property type="term" value="C:nucleus"/>
    <property type="evidence" value="ECO:0007669"/>
    <property type="project" value="UniProtKB-SubCell"/>
</dbReference>
<dbReference type="PROSITE" id="PS50071">
    <property type="entry name" value="HOMEOBOX_2"/>
    <property type="match status" value="1"/>
</dbReference>
<evidence type="ECO:0008006" key="13">
    <source>
        <dbReference type="Google" id="ProtNLM"/>
    </source>
</evidence>
<keyword evidence="4 5" id="KW-0539">Nucleus</keyword>
<sequence length="734" mass="79734">MAMKATVDHMAVTQVSPMSPNSHLFQNSSDFEIVGGQYVLGDVHNYHAGAHPLPSIPIPIDEEAFSDSEVYCGLMLRRKRGFPLYQPAPKSNLPTAYRENGVAIGDLGSITSEGIFDFYFNIFLPGDHPINGNRVPIGFVPLQPYDAIDISDLQYDAGSHISSATVERFAPQDTASIEFPGGQFRFHCSDSQGAVLALPHGPHLTKLENLENMREYAAQHAENWYEYVNSPRGRGRGLRNGTLYLITGCEKAQSWGMASYYASRSRFLLEFKPRQVGAVINQYLWSGAPGQTNPSSTKSHNKSADGSPMNHTTFVHGLSISLGKAPWSKILGTVMVETSSIADFLNSTGGSFVNSSAGASATSGSLSFLWTFFGGSSASGSKRHGDSESDLPVVLHDVPPPSGIKVFNPAQLINEYILHKVSDVNVVLSHDNDWADIIAEPDIATPSDFVRKIDNMYAIVKKDGTAALCSKNVPSQNAGDLELVPQDQSPAQKTLYCALYNYKALDSSELSFNENDVIEVLTEHPDGWWGGLLDGKSGYVPASHLTPLLNDKAEYTPNEVEHDNPTTSTQLKVMENIFKHDTEPNAALWTELATQLRMTARGVQVWCQNRRAKEKAKVAENTLKAPSMDSNSPLLRSSEDLDNSSPNKPPPEQVENIESSMVRAMGGLALSPLLPASKQFPFGTRVFFFNALGKTIYGTVQGSIGQPDGTICVALKTDQGTTVNLPSTTISAVV</sequence>
<dbReference type="PROSITE" id="PS50002">
    <property type="entry name" value="SH3"/>
    <property type="match status" value="1"/>
</dbReference>
<evidence type="ECO:0000256" key="5">
    <source>
        <dbReference type="PROSITE-ProRule" id="PRU00108"/>
    </source>
</evidence>
<gene>
    <name evidence="11" type="ORF">R3P38DRAFT_3133460</name>
</gene>
<evidence type="ECO:0000259" key="9">
    <source>
        <dbReference type="PROSITE" id="PS50002"/>
    </source>
</evidence>
<evidence type="ECO:0000256" key="2">
    <source>
        <dbReference type="ARBA" id="ARBA00023125"/>
    </source>
</evidence>
<dbReference type="SMART" id="SM00389">
    <property type="entry name" value="HOX"/>
    <property type="match status" value="1"/>
</dbReference>
<keyword evidence="1 6" id="KW-0728">SH3 domain</keyword>
<comment type="caution">
    <text evidence="11">The sequence shown here is derived from an EMBL/GenBank/DDBJ whole genome shotgun (WGS) entry which is preliminary data.</text>
</comment>
<dbReference type="SUPFAM" id="SSF46689">
    <property type="entry name" value="Homeodomain-like"/>
    <property type="match status" value="1"/>
</dbReference>
<feature type="domain" description="SH3" evidence="9">
    <location>
        <begin position="491"/>
        <end position="550"/>
    </location>
</feature>
<dbReference type="Pfam" id="PF00046">
    <property type="entry name" value="Homeodomain"/>
    <property type="match status" value="1"/>
</dbReference>
<keyword evidence="12" id="KW-1185">Reference proteome</keyword>
<dbReference type="AlphaFoldDB" id="A0AAV9Z8M0"/>
<dbReference type="PRINTS" id="PR00452">
    <property type="entry name" value="SH3DOMAIN"/>
</dbReference>
<dbReference type="FunFam" id="2.30.30.40:FF:000072">
    <property type="entry name" value="Unconventional Myosin IB"/>
    <property type="match status" value="1"/>
</dbReference>
<dbReference type="GO" id="GO:0000981">
    <property type="term" value="F:DNA-binding transcription factor activity, RNA polymerase II-specific"/>
    <property type="evidence" value="ECO:0007669"/>
    <property type="project" value="InterPro"/>
</dbReference>
<dbReference type="Proteomes" id="UP001362999">
    <property type="component" value="Unassembled WGS sequence"/>
</dbReference>
<feature type="domain" description="Homeobox" evidence="10">
    <location>
        <begin position="567"/>
        <end position="617"/>
    </location>
</feature>
<dbReference type="SMART" id="SM00326">
    <property type="entry name" value="SH3"/>
    <property type="match status" value="1"/>
</dbReference>
<keyword evidence="2 5" id="KW-0238">DNA-binding</keyword>
<dbReference type="InterPro" id="IPR001356">
    <property type="entry name" value="HD"/>
</dbReference>
<dbReference type="InterPro" id="IPR017970">
    <property type="entry name" value="Homeobox_CS"/>
</dbReference>
<feature type="DNA-binding region" description="Homeobox" evidence="5">
    <location>
        <begin position="569"/>
        <end position="618"/>
    </location>
</feature>
<evidence type="ECO:0000256" key="4">
    <source>
        <dbReference type="ARBA" id="ARBA00023242"/>
    </source>
</evidence>
<evidence type="ECO:0000256" key="6">
    <source>
        <dbReference type="PROSITE-ProRule" id="PRU00192"/>
    </source>
</evidence>
<dbReference type="Gene3D" id="2.30.30.40">
    <property type="entry name" value="SH3 Domains"/>
    <property type="match status" value="1"/>
</dbReference>
<dbReference type="EMBL" id="JAWWNJ010000185">
    <property type="protein sequence ID" value="KAK6974355.1"/>
    <property type="molecule type" value="Genomic_DNA"/>
</dbReference>
<dbReference type="CDD" id="cd00086">
    <property type="entry name" value="homeodomain"/>
    <property type="match status" value="1"/>
</dbReference>
<evidence type="ECO:0000313" key="11">
    <source>
        <dbReference type="EMBL" id="KAK6974355.1"/>
    </source>
</evidence>
<feature type="region of interest" description="Disordered" evidence="8">
    <location>
        <begin position="617"/>
        <end position="654"/>
    </location>
</feature>
<keyword evidence="3 5" id="KW-0371">Homeobox</keyword>
<evidence type="ECO:0000256" key="3">
    <source>
        <dbReference type="ARBA" id="ARBA00023155"/>
    </source>
</evidence>
<dbReference type="Pfam" id="PF00018">
    <property type="entry name" value="SH3_1"/>
    <property type="match status" value="1"/>
</dbReference>
<dbReference type="InterPro" id="IPR036028">
    <property type="entry name" value="SH3-like_dom_sf"/>
</dbReference>
<dbReference type="InterPro" id="IPR009057">
    <property type="entry name" value="Homeodomain-like_sf"/>
</dbReference>
<evidence type="ECO:0000256" key="8">
    <source>
        <dbReference type="SAM" id="MobiDB-lite"/>
    </source>
</evidence>
<proteinExistence type="predicted"/>
<dbReference type="GO" id="GO:0003677">
    <property type="term" value="F:DNA binding"/>
    <property type="evidence" value="ECO:0007669"/>
    <property type="project" value="UniProtKB-UniRule"/>
</dbReference>
<evidence type="ECO:0000256" key="1">
    <source>
        <dbReference type="ARBA" id="ARBA00022443"/>
    </source>
</evidence>
<dbReference type="Gene3D" id="1.10.10.60">
    <property type="entry name" value="Homeodomain-like"/>
    <property type="match status" value="1"/>
</dbReference>
<protein>
    <recommendedName>
        <fullName evidence="13">SH3 domain-containing protein</fullName>
    </recommendedName>
</protein>
<evidence type="ECO:0000259" key="10">
    <source>
        <dbReference type="PROSITE" id="PS50071"/>
    </source>
</evidence>
<comment type="subcellular location">
    <subcellularLocation>
        <location evidence="5 7">Nucleus</location>
    </subcellularLocation>
</comment>
<dbReference type="PROSITE" id="PS00027">
    <property type="entry name" value="HOMEOBOX_1"/>
    <property type="match status" value="1"/>
</dbReference>
<evidence type="ECO:0000256" key="7">
    <source>
        <dbReference type="RuleBase" id="RU000682"/>
    </source>
</evidence>
<evidence type="ECO:0000313" key="12">
    <source>
        <dbReference type="Proteomes" id="UP001362999"/>
    </source>
</evidence>
<dbReference type="InterPro" id="IPR001452">
    <property type="entry name" value="SH3_domain"/>
</dbReference>
<name>A0AAV9Z8M0_9AGAR</name>
<organism evidence="11 12">
    <name type="scientific">Favolaschia claudopus</name>
    <dbReference type="NCBI Taxonomy" id="2862362"/>
    <lineage>
        <taxon>Eukaryota</taxon>
        <taxon>Fungi</taxon>
        <taxon>Dikarya</taxon>
        <taxon>Basidiomycota</taxon>
        <taxon>Agaricomycotina</taxon>
        <taxon>Agaricomycetes</taxon>
        <taxon>Agaricomycetidae</taxon>
        <taxon>Agaricales</taxon>
        <taxon>Marasmiineae</taxon>
        <taxon>Mycenaceae</taxon>
        <taxon>Favolaschia</taxon>
    </lineage>
</organism>
<reference evidence="11 12" key="1">
    <citation type="journal article" date="2024" name="J Genomics">
        <title>Draft genome sequencing and assembly of Favolaschia claudopus CIRM-BRFM 2984 isolated from oak limbs.</title>
        <authorList>
            <person name="Navarro D."/>
            <person name="Drula E."/>
            <person name="Chaduli D."/>
            <person name="Cazenave R."/>
            <person name="Ahrendt S."/>
            <person name="Wang J."/>
            <person name="Lipzen A."/>
            <person name="Daum C."/>
            <person name="Barry K."/>
            <person name="Grigoriev I.V."/>
            <person name="Favel A."/>
            <person name="Rosso M.N."/>
            <person name="Martin F."/>
        </authorList>
    </citation>
    <scope>NUCLEOTIDE SEQUENCE [LARGE SCALE GENOMIC DNA]</scope>
    <source>
        <strain evidence="11 12">CIRM-BRFM 2984</strain>
    </source>
</reference>